<dbReference type="EMBL" id="PVTL01000002">
    <property type="protein sequence ID" value="PRY69399.1"/>
    <property type="molecule type" value="Genomic_DNA"/>
</dbReference>
<dbReference type="GO" id="GO:0003677">
    <property type="term" value="F:DNA binding"/>
    <property type="evidence" value="ECO:0007669"/>
    <property type="project" value="UniProtKB-KW"/>
</dbReference>
<evidence type="ECO:0000313" key="7">
    <source>
        <dbReference type="EMBL" id="PRY69399.1"/>
    </source>
</evidence>
<evidence type="ECO:0000259" key="6">
    <source>
        <dbReference type="PROSITE" id="PS50931"/>
    </source>
</evidence>
<keyword evidence="2" id="KW-0805">Transcription regulation</keyword>
<protein>
    <submittedName>
        <fullName evidence="7">Regulatory helix-turn-helix LysR family protein</fullName>
    </submittedName>
</protein>
<gene>
    <name evidence="7" type="ORF">B0I08_10271</name>
</gene>
<dbReference type="SUPFAM" id="SSF46785">
    <property type="entry name" value="Winged helix' DNA-binding domain"/>
    <property type="match status" value="1"/>
</dbReference>
<dbReference type="RefSeq" id="WP_106210167.1">
    <property type="nucleotide sequence ID" value="NZ_PVTL01000002.1"/>
</dbReference>
<evidence type="ECO:0000256" key="1">
    <source>
        <dbReference type="ARBA" id="ARBA00009437"/>
    </source>
</evidence>
<dbReference type="InterPro" id="IPR036390">
    <property type="entry name" value="WH_DNA-bd_sf"/>
</dbReference>
<sequence>MDPTLLRHFVAAAEELHFAHAAKRFEIPRSTLIASVRKLESDLGYELFDKTAESTVLTAKGVVFLEDARLQLAKSAAAARASVAAPGGKAKASKGKGRAPAVKGAPRVGKRRQSR</sequence>
<dbReference type="InterPro" id="IPR000847">
    <property type="entry name" value="LysR_HTH_N"/>
</dbReference>
<dbReference type="GO" id="GO:0032993">
    <property type="term" value="C:protein-DNA complex"/>
    <property type="evidence" value="ECO:0007669"/>
    <property type="project" value="TreeGrafter"/>
</dbReference>
<keyword evidence="4" id="KW-0804">Transcription</keyword>
<dbReference type="Gene3D" id="1.10.10.10">
    <property type="entry name" value="Winged helix-like DNA-binding domain superfamily/Winged helix DNA-binding domain"/>
    <property type="match status" value="1"/>
</dbReference>
<keyword evidence="3" id="KW-0238">DNA-binding</keyword>
<evidence type="ECO:0000256" key="3">
    <source>
        <dbReference type="ARBA" id="ARBA00023125"/>
    </source>
</evidence>
<dbReference type="PROSITE" id="PS50931">
    <property type="entry name" value="HTH_LYSR"/>
    <property type="match status" value="1"/>
</dbReference>
<dbReference type="Pfam" id="PF00126">
    <property type="entry name" value="HTH_1"/>
    <property type="match status" value="1"/>
</dbReference>
<name>A0A2T0VGS0_9MICO</name>
<feature type="domain" description="HTH lysR-type" evidence="6">
    <location>
        <begin position="1"/>
        <end position="58"/>
    </location>
</feature>
<dbReference type="Proteomes" id="UP000237983">
    <property type="component" value="Unassembled WGS sequence"/>
</dbReference>
<evidence type="ECO:0000256" key="2">
    <source>
        <dbReference type="ARBA" id="ARBA00023015"/>
    </source>
</evidence>
<dbReference type="GO" id="GO:0003700">
    <property type="term" value="F:DNA-binding transcription factor activity"/>
    <property type="evidence" value="ECO:0007669"/>
    <property type="project" value="InterPro"/>
</dbReference>
<keyword evidence="8" id="KW-1185">Reference proteome</keyword>
<proteinExistence type="inferred from homology"/>
<evidence type="ECO:0000256" key="4">
    <source>
        <dbReference type="ARBA" id="ARBA00023163"/>
    </source>
</evidence>
<evidence type="ECO:0000313" key="8">
    <source>
        <dbReference type="Proteomes" id="UP000237983"/>
    </source>
</evidence>
<feature type="region of interest" description="Disordered" evidence="5">
    <location>
        <begin position="83"/>
        <end position="115"/>
    </location>
</feature>
<comment type="caution">
    <text evidence="7">The sequence shown here is derived from an EMBL/GenBank/DDBJ whole genome shotgun (WGS) entry which is preliminary data.</text>
</comment>
<dbReference type="AlphaFoldDB" id="A0A2T0VGS0"/>
<dbReference type="InterPro" id="IPR036388">
    <property type="entry name" value="WH-like_DNA-bd_sf"/>
</dbReference>
<reference evidence="7 8" key="1">
    <citation type="submission" date="2018-03" db="EMBL/GenBank/DDBJ databases">
        <title>Genomic Encyclopedia of Type Strains, Phase III (KMG-III): the genomes of soil and plant-associated and newly described type strains.</title>
        <authorList>
            <person name="Whitman W."/>
        </authorList>
    </citation>
    <scope>NUCLEOTIDE SEQUENCE [LARGE SCALE GENOMIC DNA]</scope>
    <source>
        <strain evidence="7 8">CGMCC 1.12484</strain>
    </source>
</reference>
<organism evidence="7 8">
    <name type="scientific">Glaciihabitans tibetensis</name>
    <dbReference type="NCBI Taxonomy" id="1266600"/>
    <lineage>
        <taxon>Bacteria</taxon>
        <taxon>Bacillati</taxon>
        <taxon>Actinomycetota</taxon>
        <taxon>Actinomycetes</taxon>
        <taxon>Micrococcales</taxon>
        <taxon>Microbacteriaceae</taxon>
        <taxon>Glaciihabitans</taxon>
    </lineage>
</organism>
<evidence type="ECO:0000256" key="5">
    <source>
        <dbReference type="SAM" id="MobiDB-lite"/>
    </source>
</evidence>
<accession>A0A2T0VGS0</accession>
<comment type="similarity">
    <text evidence="1">Belongs to the LysR transcriptional regulatory family.</text>
</comment>
<dbReference type="OrthoDB" id="3636008at2"/>
<dbReference type="PANTHER" id="PTHR30346">
    <property type="entry name" value="TRANSCRIPTIONAL DUAL REGULATOR HCAR-RELATED"/>
    <property type="match status" value="1"/>
</dbReference>
<dbReference type="PANTHER" id="PTHR30346:SF0">
    <property type="entry name" value="HCA OPERON TRANSCRIPTIONAL ACTIVATOR HCAR"/>
    <property type="match status" value="1"/>
</dbReference>